<dbReference type="NCBIfam" id="TIGR00123">
    <property type="entry name" value="cbiM"/>
    <property type="match status" value="1"/>
</dbReference>
<feature type="transmembrane region" description="Helical" evidence="14">
    <location>
        <begin position="37"/>
        <end position="56"/>
    </location>
</feature>
<evidence type="ECO:0000256" key="12">
    <source>
        <dbReference type="ARBA" id="ARBA00023285"/>
    </source>
</evidence>
<evidence type="ECO:0000256" key="4">
    <source>
        <dbReference type="ARBA" id="ARBA00022448"/>
    </source>
</evidence>
<dbReference type="PANTHER" id="PTHR43627:SF1">
    <property type="entry name" value="COBALT TRANSPORT PROTEIN CBIM"/>
    <property type="match status" value="1"/>
</dbReference>
<name>A0A239ENC7_9FIRM</name>
<evidence type="ECO:0000256" key="1">
    <source>
        <dbReference type="ARBA" id="ARBA00004429"/>
    </source>
</evidence>
<dbReference type="InterPro" id="IPR018024">
    <property type="entry name" value="CbiM"/>
</dbReference>
<evidence type="ECO:0000256" key="8">
    <source>
        <dbReference type="ARBA" id="ARBA00022729"/>
    </source>
</evidence>
<dbReference type="NCBIfam" id="NF006184">
    <property type="entry name" value="PRK08319.1"/>
    <property type="match status" value="1"/>
</dbReference>
<dbReference type="PANTHER" id="PTHR43627">
    <property type="match status" value="1"/>
</dbReference>
<feature type="transmembrane region" description="Helical" evidence="14">
    <location>
        <begin position="98"/>
        <end position="124"/>
    </location>
</feature>
<feature type="transmembrane region" description="Helical" evidence="14">
    <location>
        <begin position="206"/>
        <end position="230"/>
    </location>
</feature>
<reference evidence="16" key="1">
    <citation type="submission" date="2017-06" db="EMBL/GenBank/DDBJ databases">
        <authorList>
            <person name="Varghese N."/>
            <person name="Submissions S."/>
        </authorList>
    </citation>
    <scope>NUCLEOTIDE SEQUENCE [LARGE SCALE GENOMIC DNA]</scope>
    <source>
        <strain evidence="16">SCA</strain>
    </source>
</reference>
<evidence type="ECO:0000256" key="2">
    <source>
        <dbReference type="ARBA" id="ARBA00004953"/>
    </source>
</evidence>
<keyword evidence="10 14" id="KW-0406">Ion transport</keyword>
<evidence type="ECO:0000256" key="14">
    <source>
        <dbReference type="HAMAP-Rule" id="MF_01462"/>
    </source>
</evidence>
<keyword evidence="11 14" id="KW-0472">Membrane</keyword>
<evidence type="ECO:0000256" key="9">
    <source>
        <dbReference type="ARBA" id="ARBA00022989"/>
    </source>
</evidence>
<feature type="transmembrane region" description="Helical" evidence="14">
    <location>
        <begin position="6"/>
        <end position="25"/>
    </location>
</feature>
<dbReference type="InterPro" id="IPR002751">
    <property type="entry name" value="CbiM/NikMN"/>
</dbReference>
<dbReference type="OrthoDB" id="9809846at2"/>
<comment type="subunit">
    <text evidence="14">Forms an energy-coupling factor (ECF) transporter complex composed of an ATP-binding protein (A component, CbiO), a transmembrane protein (T component, CbiQ) and 2 possible substrate-capture proteins (S components, CbiM and CbiN) of unknown stoichimetry.</text>
</comment>
<keyword evidence="16" id="KW-1185">Reference proteome</keyword>
<dbReference type="GO" id="GO:0043190">
    <property type="term" value="C:ATP-binding cassette (ABC) transporter complex"/>
    <property type="evidence" value="ECO:0007669"/>
    <property type="project" value="InterPro"/>
</dbReference>
<comment type="function">
    <text evidence="14">Part of the energy-coupling factor (ECF) transporter complex CbiMNOQ involved in cobalt import.</text>
</comment>
<evidence type="ECO:0000256" key="7">
    <source>
        <dbReference type="ARBA" id="ARBA00022692"/>
    </source>
</evidence>
<dbReference type="UniPathway" id="UPA00148"/>
<dbReference type="Gene3D" id="1.10.1760.20">
    <property type="match status" value="1"/>
</dbReference>
<dbReference type="GO" id="GO:0015087">
    <property type="term" value="F:cobalt ion transmembrane transporter activity"/>
    <property type="evidence" value="ECO:0007669"/>
    <property type="project" value="UniProtKB-UniRule"/>
</dbReference>
<evidence type="ECO:0000256" key="3">
    <source>
        <dbReference type="ARBA" id="ARBA00022426"/>
    </source>
</evidence>
<sequence>MKKKSILYALTLAGIFALTPIPVFAMHIMEGFLPVKWAIFWWLVSIPFLVVSYRRIKGILDENPNGKMMLALCGAFIFVLSALKLPSVTGSSSHPTGVGLGAILFGPYAMVLLSFIVLVFQTLLLAHGGITTLGANTFSMGIVGPIVAYGSYKLLQKTKAPAWFTVLIAATLGNFSTYVVTSLQLAVVYPDPVGGFQAALMKFMGIFALTQIPLAVTEGLLTVAILNVIWKYNREGLQALNFMKEEM</sequence>
<comment type="subcellular location">
    <subcellularLocation>
        <location evidence="1">Cell inner membrane</location>
        <topology evidence="1">Multi-pass membrane protein</topology>
    </subcellularLocation>
    <subcellularLocation>
        <location evidence="14">Cell membrane</location>
        <topology evidence="14">Multi-pass membrane protein</topology>
    </subcellularLocation>
</comment>
<feature type="transmembrane region" description="Helical" evidence="14">
    <location>
        <begin position="68"/>
        <end position="86"/>
    </location>
</feature>
<comment type="pathway">
    <text evidence="2 14">Cofactor biosynthesis; adenosylcobalamin biosynthesis.</text>
</comment>
<gene>
    <name evidence="14" type="primary">cbiM</name>
    <name evidence="15" type="ORF">SAMN05446037_1010129</name>
</gene>
<evidence type="ECO:0000313" key="15">
    <source>
        <dbReference type="EMBL" id="SNS46137.1"/>
    </source>
</evidence>
<keyword evidence="7 14" id="KW-0812">Transmembrane</keyword>
<evidence type="ECO:0000256" key="6">
    <source>
        <dbReference type="ARBA" id="ARBA00022573"/>
    </source>
</evidence>
<keyword evidence="6 14" id="KW-0169">Cobalamin biosynthesis</keyword>
<evidence type="ECO:0000256" key="5">
    <source>
        <dbReference type="ARBA" id="ARBA00022475"/>
    </source>
</evidence>
<dbReference type="GO" id="GO:0009236">
    <property type="term" value="P:cobalamin biosynthetic process"/>
    <property type="evidence" value="ECO:0007669"/>
    <property type="project" value="UniProtKB-UniRule"/>
</dbReference>
<dbReference type="AlphaFoldDB" id="A0A239ENC7"/>
<dbReference type="FunFam" id="1.10.1760.20:FF:000001">
    <property type="entry name" value="Cobalt transport protein CbiM"/>
    <property type="match status" value="1"/>
</dbReference>
<dbReference type="EMBL" id="FZOJ01000010">
    <property type="protein sequence ID" value="SNS46137.1"/>
    <property type="molecule type" value="Genomic_DNA"/>
</dbReference>
<keyword evidence="3 14" id="KW-0171">Cobalt transport</keyword>
<organism evidence="15 16">
    <name type="scientific">Anaerovirgula multivorans</name>
    <dbReference type="NCBI Taxonomy" id="312168"/>
    <lineage>
        <taxon>Bacteria</taxon>
        <taxon>Bacillati</taxon>
        <taxon>Bacillota</taxon>
        <taxon>Clostridia</taxon>
        <taxon>Peptostreptococcales</taxon>
        <taxon>Natronincolaceae</taxon>
        <taxon>Anaerovirgula</taxon>
    </lineage>
</organism>
<protein>
    <recommendedName>
        <fullName evidence="14">Cobalt transport protein CbiM</fullName>
    </recommendedName>
    <alternativeName>
        <fullName evidence="14">Energy-coupling factor transporter probable substrate-capture protein CbiM</fullName>
        <shortName evidence="14">ECF transporter S component CbiM</shortName>
    </alternativeName>
</protein>
<evidence type="ECO:0000256" key="11">
    <source>
        <dbReference type="ARBA" id="ARBA00023136"/>
    </source>
</evidence>
<dbReference type="HAMAP" id="MF_01462">
    <property type="entry name" value="CbiM"/>
    <property type="match status" value="1"/>
</dbReference>
<keyword evidence="9 14" id="KW-1133">Transmembrane helix</keyword>
<keyword evidence="12 14" id="KW-0170">Cobalt</keyword>
<evidence type="ECO:0000256" key="10">
    <source>
        <dbReference type="ARBA" id="ARBA00023065"/>
    </source>
</evidence>
<comment type="similarity">
    <text evidence="13 14">Belongs to the CbiM family.</text>
</comment>
<keyword evidence="5 14" id="KW-1003">Cell membrane</keyword>
<evidence type="ECO:0000256" key="13">
    <source>
        <dbReference type="ARBA" id="ARBA00060918"/>
    </source>
</evidence>
<dbReference type="Proteomes" id="UP000198304">
    <property type="component" value="Unassembled WGS sequence"/>
</dbReference>
<dbReference type="Pfam" id="PF01891">
    <property type="entry name" value="CbiM"/>
    <property type="match status" value="1"/>
</dbReference>
<keyword evidence="8" id="KW-0732">Signal</keyword>
<feature type="transmembrane region" description="Helical" evidence="14">
    <location>
        <begin position="162"/>
        <end position="186"/>
    </location>
</feature>
<proteinExistence type="inferred from homology"/>
<dbReference type="RefSeq" id="WP_089283165.1">
    <property type="nucleotide sequence ID" value="NZ_FZOJ01000010.1"/>
</dbReference>
<accession>A0A239ENC7</accession>
<keyword evidence="4 14" id="KW-0813">Transport</keyword>
<evidence type="ECO:0000313" key="16">
    <source>
        <dbReference type="Proteomes" id="UP000198304"/>
    </source>
</evidence>